<gene>
    <name evidence="1" type="primary">cas7e</name>
    <name evidence="1" type="ORF">ACFP81_14885</name>
</gene>
<comment type="caution">
    <text evidence="1">The sequence shown here is derived from an EMBL/GenBank/DDBJ whole genome shotgun (WGS) entry which is preliminary data.</text>
</comment>
<evidence type="ECO:0000313" key="1">
    <source>
        <dbReference type="EMBL" id="MFC6593170.1"/>
    </source>
</evidence>
<dbReference type="Proteomes" id="UP001596297">
    <property type="component" value="Unassembled WGS sequence"/>
</dbReference>
<dbReference type="EMBL" id="JBHSWD010000006">
    <property type="protein sequence ID" value="MFC6593170.1"/>
    <property type="molecule type" value="Genomic_DNA"/>
</dbReference>
<dbReference type="InterPro" id="IPR010148">
    <property type="entry name" value="CRISPR-assoc_prot_CT1975"/>
</dbReference>
<protein>
    <submittedName>
        <fullName evidence="1">Type I-E CRISPR-associated protein Cas7/Cse4/CasC</fullName>
    </submittedName>
</protein>
<dbReference type="NCBIfam" id="TIGR01869">
    <property type="entry name" value="casC_Cse4"/>
    <property type="match status" value="1"/>
</dbReference>
<reference evidence="2" key="1">
    <citation type="journal article" date="2019" name="Int. J. Syst. Evol. Microbiol.">
        <title>The Global Catalogue of Microorganisms (GCM) 10K type strain sequencing project: providing services to taxonomists for standard genome sequencing and annotation.</title>
        <authorList>
            <consortium name="The Broad Institute Genomics Platform"/>
            <consortium name="The Broad Institute Genome Sequencing Center for Infectious Disease"/>
            <person name="Wu L."/>
            <person name="Ma J."/>
        </authorList>
    </citation>
    <scope>NUCLEOTIDE SEQUENCE [LARGE SCALE GENOMIC DNA]</scope>
    <source>
        <strain evidence="2">CGMCC 1.15772</strain>
    </source>
</reference>
<keyword evidence="2" id="KW-1185">Reference proteome</keyword>
<evidence type="ECO:0000313" key="2">
    <source>
        <dbReference type="Proteomes" id="UP001596297"/>
    </source>
</evidence>
<dbReference type="Pfam" id="PF09344">
    <property type="entry name" value="Cas_CT1975"/>
    <property type="match status" value="1"/>
</dbReference>
<name>A0ABW1YHU9_9DEIO</name>
<organism evidence="1 2">
    <name type="scientific">Deinococcus lacus</name>
    <dbReference type="NCBI Taxonomy" id="392561"/>
    <lineage>
        <taxon>Bacteria</taxon>
        <taxon>Thermotogati</taxon>
        <taxon>Deinococcota</taxon>
        <taxon>Deinococci</taxon>
        <taxon>Deinococcales</taxon>
        <taxon>Deinococcaceae</taxon>
        <taxon>Deinococcus</taxon>
    </lineage>
</organism>
<proteinExistence type="predicted"/>
<sequence>MKAILELHYLQNFAPSNLNRDDTGSPKDAFFGGTRRLRISSQSFKRAMRQDFAARDILEAEELGLRSKRLLFSEDPKERGLVNRLTQGHSPLDMEEARFRAEFALLMNGIAFVEVKDEEDNYVLDDTKSEALAFLGEYNLALLEKFLKSDSEEIQKASSVMREAREKLRRSKGYKGKIGETAAKEKLRKAIATALGNKKKELDNILDTKKAVDVALFGRMLADLPDKNADAAAQVAHPISTHALRERQYDFYTAVDDLKPTDNAGADMLGTVEFASATVYRYACIDLQKLLDNLQGDRELLEKGLRAFLYASIYAAPTGKQNTFAAHNLPALMVQVVRKDASPRNLANAFEKGVQAERGGGYLEPSAKALADEMKWQNGVFGDAGSSRFIARDGKHEVFGQEMESAAALIDATVAEAMQALEG</sequence>
<accession>A0ABW1YHU9</accession>
<dbReference type="RefSeq" id="WP_380084243.1">
    <property type="nucleotide sequence ID" value="NZ_JBHSWD010000006.1"/>
</dbReference>